<comment type="caution">
    <text evidence="1">The sequence shown here is derived from an EMBL/GenBank/DDBJ whole genome shotgun (WGS) entry which is preliminary data.</text>
</comment>
<name>A0A4Y2JI30_ARAVE</name>
<proteinExistence type="predicted"/>
<reference evidence="1 2" key="1">
    <citation type="journal article" date="2019" name="Sci. Rep.">
        <title>Orb-weaving spider Araneus ventricosus genome elucidates the spidroin gene catalogue.</title>
        <authorList>
            <person name="Kono N."/>
            <person name="Nakamura H."/>
            <person name="Ohtoshi R."/>
            <person name="Moran D.A.P."/>
            <person name="Shinohara A."/>
            <person name="Yoshida Y."/>
            <person name="Fujiwara M."/>
            <person name="Mori M."/>
            <person name="Tomita M."/>
            <person name="Arakawa K."/>
        </authorList>
    </citation>
    <scope>NUCLEOTIDE SEQUENCE [LARGE SCALE GENOMIC DNA]</scope>
</reference>
<evidence type="ECO:0000313" key="2">
    <source>
        <dbReference type="Proteomes" id="UP000499080"/>
    </source>
</evidence>
<dbReference type="AlphaFoldDB" id="A0A4Y2JI30"/>
<keyword evidence="2" id="KW-1185">Reference proteome</keyword>
<protein>
    <submittedName>
        <fullName evidence="1">Uncharacterized protein</fullName>
    </submittedName>
</protein>
<dbReference type="Proteomes" id="UP000499080">
    <property type="component" value="Unassembled WGS sequence"/>
</dbReference>
<sequence>MLFNEVSHTHLNRRDRRDSRVQDYAVVLCIHSARRVSLSRQMGYPPWQSQSFVKTISDGCIGRFMVCCAPRPRERDLRAHRISVRGSLAMLDFRSHIFLQSLDQRLLSLQVPYNSKASKGCLVSPEKGNFRP</sequence>
<organism evidence="1 2">
    <name type="scientific">Araneus ventricosus</name>
    <name type="common">Orbweaver spider</name>
    <name type="synonym">Epeira ventricosa</name>
    <dbReference type="NCBI Taxonomy" id="182803"/>
    <lineage>
        <taxon>Eukaryota</taxon>
        <taxon>Metazoa</taxon>
        <taxon>Ecdysozoa</taxon>
        <taxon>Arthropoda</taxon>
        <taxon>Chelicerata</taxon>
        <taxon>Arachnida</taxon>
        <taxon>Araneae</taxon>
        <taxon>Araneomorphae</taxon>
        <taxon>Entelegynae</taxon>
        <taxon>Araneoidea</taxon>
        <taxon>Araneidae</taxon>
        <taxon>Araneus</taxon>
    </lineage>
</organism>
<gene>
    <name evidence="1" type="ORF">AVEN_190944_1</name>
</gene>
<dbReference type="EMBL" id="BGPR01003513">
    <property type="protein sequence ID" value="GBM89118.1"/>
    <property type="molecule type" value="Genomic_DNA"/>
</dbReference>
<evidence type="ECO:0000313" key="1">
    <source>
        <dbReference type="EMBL" id="GBM89118.1"/>
    </source>
</evidence>
<accession>A0A4Y2JI30</accession>